<dbReference type="InterPro" id="IPR012296">
    <property type="entry name" value="Nuclease_put_TT1808"/>
</dbReference>
<organism evidence="2 3">
    <name type="scientific">Aphanizomenon flos-aquae LD13</name>
    <dbReference type="NCBI Taxonomy" id="1710894"/>
    <lineage>
        <taxon>Bacteria</taxon>
        <taxon>Bacillati</taxon>
        <taxon>Cyanobacteriota</taxon>
        <taxon>Cyanophyceae</taxon>
        <taxon>Nostocales</taxon>
        <taxon>Aphanizomenonaceae</taxon>
        <taxon>Aphanizomenon</taxon>
    </lineage>
</organism>
<dbReference type="Pfam" id="PF05685">
    <property type="entry name" value="Uma2"/>
    <property type="match status" value="1"/>
</dbReference>
<dbReference type="Gene3D" id="3.90.1570.10">
    <property type="entry name" value="tt1808, chain A"/>
    <property type="match status" value="1"/>
</dbReference>
<dbReference type="AlphaFoldDB" id="A0A1B7W0V1"/>
<comment type="caution">
    <text evidence="2">The sequence shown here is derived from an EMBL/GenBank/DDBJ whole genome shotgun (WGS) entry which is preliminary data.</text>
</comment>
<evidence type="ECO:0000259" key="1">
    <source>
        <dbReference type="Pfam" id="PF05685"/>
    </source>
</evidence>
<evidence type="ECO:0000313" key="3">
    <source>
        <dbReference type="Proteomes" id="UP000092382"/>
    </source>
</evidence>
<dbReference type="InterPro" id="IPR011335">
    <property type="entry name" value="Restrct_endonuc-II-like"/>
</dbReference>
<accession>A0A1B7W0V1</accession>
<gene>
    <name evidence="2" type="ORF">AN481_03215</name>
</gene>
<dbReference type="SUPFAM" id="SSF52980">
    <property type="entry name" value="Restriction endonuclease-like"/>
    <property type="match status" value="1"/>
</dbReference>
<sequence>MLGLLEKLSCWEELTSQSALDNVDSDQILLMNGINWNIYETMLQRFENTSHYRFKYLEGTLEIMSPSRRHEFDKKIIALLLETYFMEKDIDFYPLGSTTFRKEAAARGIEPDECYCFDSEKSVPDLAIEVVVTSGGIDDLLIYQGLGVPEVWFWQNHQFSLYFLRGNKYEKISKSEFLPDLDLTLLTSLLLSGEKPKDLISKFRENIRRGNS</sequence>
<dbReference type="PANTHER" id="PTHR47152:SF4">
    <property type="entry name" value="SLR0445 PROTEIN"/>
    <property type="match status" value="1"/>
</dbReference>
<proteinExistence type="predicted"/>
<dbReference type="STRING" id="1803587.GCA_001593825_02399"/>
<dbReference type="PATRIC" id="fig|1710894.3.peg.894"/>
<evidence type="ECO:0000313" key="2">
    <source>
        <dbReference type="EMBL" id="OBQ26886.1"/>
    </source>
</evidence>
<dbReference type="PANTHER" id="PTHR47152">
    <property type="entry name" value="SLR2084 PROTEIN-RELATED"/>
    <property type="match status" value="1"/>
</dbReference>
<name>A0A1B7W0V1_APHFL</name>
<dbReference type="Proteomes" id="UP000092382">
    <property type="component" value="Unassembled WGS sequence"/>
</dbReference>
<dbReference type="CDD" id="cd06260">
    <property type="entry name" value="DUF820-like"/>
    <property type="match status" value="1"/>
</dbReference>
<feature type="domain" description="Putative restriction endonuclease" evidence="1">
    <location>
        <begin position="44"/>
        <end position="183"/>
    </location>
</feature>
<reference evidence="2 3" key="1">
    <citation type="submission" date="2015-09" db="EMBL/GenBank/DDBJ databases">
        <title>Whole genome shotgun sequence assembly of Aphanizomenon flos-aquae UKL13.</title>
        <authorList>
            <person name="Driscoll C."/>
        </authorList>
    </citation>
    <scope>NUCLEOTIDE SEQUENCE [LARGE SCALE GENOMIC DNA]</scope>
    <source>
        <strain evidence="2">MDT13</strain>
    </source>
</reference>
<dbReference type="EMBL" id="LJOY01000006">
    <property type="protein sequence ID" value="OBQ26886.1"/>
    <property type="molecule type" value="Genomic_DNA"/>
</dbReference>
<dbReference type="InterPro" id="IPR008538">
    <property type="entry name" value="Uma2"/>
</dbReference>
<protein>
    <recommendedName>
        <fullName evidence="1">Putative restriction endonuclease domain-containing protein</fullName>
    </recommendedName>
</protein>